<dbReference type="EMBL" id="JARKNE010000013">
    <property type="protein sequence ID" value="KAK5770423.1"/>
    <property type="molecule type" value="Genomic_DNA"/>
</dbReference>
<gene>
    <name evidence="5" type="ORF">PVK06_046573</name>
</gene>
<comment type="similarity">
    <text evidence="3">Belongs to the TRAFAC class myosin-kinesin ATPase superfamily. Myosin family.</text>
</comment>
<dbReference type="PROSITE" id="PS51456">
    <property type="entry name" value="MYOSIN_MOTOR"/>
    <property type="match status" value="1"/>
</dbReference>
<keyword evidence="2" id="KW-0505">Motor protein</keyword>
<evidence type="ECO:0000256" key="2">
    <source>
        <dbReference type="ARBA" id="ARBA00023175"/>
    </source>
</evidence>
<dbReference type="Gene3D" id="3.40.850.10">
    <property type="entry name" value="Kinesin motor domain"/>
    <property type="match status" value="1"/>
</dbReference>
<evidence type="ECO:0000313" key="6">
    <source>
        <dbReference type="Proteomes" id="UP001358586"/>
    </source>
</evidence>
<dbReference type="InterPro" id="IPR027417">
    <property type="entry name" value="P-loop_NTPase"/>
</dbReference>
<evidence type="ECO:0000259" key="4">
    <source>
        <dbReference type="PROSITE" id="PS51456"/>
    </source>
</evidence>
<dbReference type="InterPro" id="IPR036961">
    <property type="entry name" value="Kinesin_motor_dom_sf"/>
</dbReference>
<dbReference type="SUPFAM" id="SSF52540">
    <property type="entry name" value="P-loop containing nucleoside triphosphate hydrolases"/>
    <property type="match status" value="1"/>
</dbReference>
<sequence length="170" mass="19974">MGLIIGACTYPHFNIADAFVAEAQFYEQAVRFAQELGFQRIQIEGDSLMIIKRLHSCTVDRSVLGPNVVDIKGYFLLLPSVLHPFSFFIQANYTLLFRFAQIFLFARSWLKVWHLLYLLYHFRFFLFLKNCLSHFGKFVEIQFDRRGRISGAAIRTYLLERSRVFQMSDP</sequence>
<keyword evidence="1 3" id="KW-0518">Myosin</keyword>
<keyword evidence="3" id="KW-0009">Actin-binding</keyword>
<protein>
    <recommendedName>
        <fullName evidence="4">Myosin motor domain-containing protein</fullName>
    </recommendedName>
</protein>
<proteinExistence type="inferred from homology"/>
<feature type="domain" description="Myosin motor" evidence="4">
    <location>
        <begin position="1"/>
        <end position="170"/>
    </location>
</feature>
<evidence type="ECO:0000256" key="3">
    <source>
        <dbReference type="PROSITE-ProRule" id="PRU00782"/>
    </source>
</evidence>
<dbReference type="Pfam" id="PF00063">
    <property type="entry name" value="Myosin_head"/>
    <property type="match status" value="1"/>
</dbReference>
<dbReference type="Proteomes" id="UP001358586">
    <property type="component" value="Chromosome 13"/>
</dbReference>
<accession>A0ABR0MBA7</accession>
<reference evidence="5 6" key="1">
    <citation type="submission" date="2023-03" db="EMBL/GenBank/DDBJ databases">
        <title>WGS of Gossypium arboreum.</title>
        <authorList>
            <person name="Yu D."/>
        </authorList>
    </citation>
    <scope>NUCLEOTIDE SEQUENCE [LARGE SCALE GENOMIC DNA]</scope>
    <source>
        <tissue evidence="5">Leaf</tissue>
    </source>
</reference>
<organism evidence="5 6">
    <name type="scientific">Gossypium arboreum</name>
    <name type="common">Tree cotton</name>
    <name type="synonym">Gossypium nanking</name>
    <dbReference type="NCBI Taxonomy" id="29729"/>
    <lineage>
        <taxon>Eukaryota</taxon>
        <taxon>Viridiplantae</taxon>
        <taxon>Streptophyta</taxon>
        <taxon>Embryophyta</taxon>
        <taxon>Tracheophyta</taxon>
        <taxon>Spermatophyta</taxon>
        <taxon>Magnoliopsida</taxon>
        <taxon>eudicotyledons</taxon>
        <taxon>Gunneridae</taxon>
        <taxon>Pentapetalae</taxon>
        <taxon>rosids</taxon>
        <taxon>malvids</taxon>
        <taxon>Malvales</taxon>
        <taxon>Malvaceae</taxon>
        <taxon>Malvoideae</taxon>
        <taxon>Gossypium</taxon>
    </lineage>
</organism>
<comment type="caution">
    <text evidence="3">Lacks conserved residue(s) required for the propagation of feature annotation.</text>
</comment>
<evidence type="ECO:0000313" key="5">
    <source>
        <dbReference type="EMBL" id="KAK5770423.1"/>
    </source>
</evidence>
<comment type="caution">
    <text evidence="5">The sequence shown here is derived from an EMBL/GenBank/DDBJ whole genome shotgun (WGS) entry which is preliminary data.</text>
</comment>
<evidence type="ECO:0000256" key="1">
    <source>
        <dbReference type="ARBA" id="ARBA00023123"/>
    </source>
</evidence>
<dbReference type="InterPro" id="IPR001609">
    <property type="entry name" value="Myosin_head_motor_dom-like"/>
</dbReference>
<keyword evidence="6" id="KW-1185">Reference proteome</keyword>
<name>A0ABR0MBA7_GOSAR</name>